<evidence type="ECO:0000313" key="8">
    <source>
        <dbReference type="Proteomes" id="UP000641454"/>
    </source>
</evidence>
<dbReference type="GO" id="GO:0016020">
    <property type="term" value="C:membrane"/>
    <property type="evidence" value="ECO:0007669"/>
    <property type="project" value="UniProtKB-SubCell"/>
</dbReference>
<gene>
    <name evidence="7" type="ORF">H8R25_02700</name>
</gene>
<evidence type="ECO:0000256" key="1">
    <source>
        <dbReference type="ARBA" id="ARBA00004141"/>
    </source>
</evidence>
<evidence type="ECO:0000256" key="2">
    <source>
        <dbReference type="ARBA" id="ARBA00022692"/>
    </source>
</evidence>
<dbReference type="InterPro" id="IPR009908">
    <property type="entry name" value="Methylamine_util_MauE"/>
</dbReference>
<keyword evidence="3 5" id="KW-1133">Transmembrane helix</keyword>
<feature type="transmembrane region" description="Helical" evidence="5">
    <location>
        <begin position="120"/>
        <end position="138"/>
    </location>
</feature>
<dbReference type="Pfam" id="PF07291">
    <property type="entry name" value="MauE"/>
    <property type="match status" value="1"/>
</dbReference>
<dbReference type="AlphaFoldDB" id="A0A923MXF4"/>
<protein>
    <recommendedName>
        <fullName evidence="6">Methylamine utilisation protein MauE domain-containing protein</fullName>
    </recommendedName>
</protein>
<keyword evidence="8" id="KW-1185">Reference proteome</keyword>
<organism evidence="7 8">
    <name type="scientific">Flavobacterium muglaense</name>
    <dbReference type="NCBI Taxonomy" id="2764716"/>
    <lineage>
        <taxon>Bacteria</taxon>
        <taxon>Pseudomonadati</taxon>
        <taxon>Bacteroidota</taxon>
        <taxon>Flavobacteriia</taxon>
        <taxon>Flavobacteriales</taxon>
        <taxon>Flavobacteriaceae</taxon>
        <taxon>Flavobacterium</taxon>
    </lineage>
</organism>
<feature type="domain" description="Methylamine utilisation protein MauE" evidence="6">
    <location>
        <begin position="10"/>
        <end position="135"/>
    </location>
</feature>
<comment type="subcellular location">
    <subcellularLocation>
        <location evidence="1">Membrane</location>
        <topology evidence="1">Multi-pass membrane protein</topology>
    </subcellularLocation>
</comment>
<evidence type="ECO:0000256" key="5">
    <source>
        <dbReference type="SAM" id="Phobius"/>
    </source>
</evidence>
<dbReference type="EMBL" id="JACRUL010000003">
    <property type="protein sequence ID" value="MBC5843346.1"/>
    <property type="molecule type" value="Genomic_DNA"/>
</dbReference>
<dbReference type="Proteomes" id="UP000641454">
    <property type="component" value="Unassembled WGS sequence"/>
</dbReference>
<evidence type="ECO:0000313" key="7">
    <source>
        <dbReference type="EMBL" id="MBC5843346.1"/>
    </source>
</evidence>
<name>A0A923MXF4_9FLAO</name>
<feature type="transmembrane region" description="Helical" evidence="5">
    <location>
        <begin position="49"/>
        <end position="69"/>
    </location>
</feature>
<evidence type="ECO:0000256" key="3">
    <source>
        <dbReference type="ARBA" id="ARBA00022989"/>
    </source>
</evidence>
<sequence length="517" mass="59433">MKLNAKTQRVIIEIVSLLYILLFVYAAVSKLLDFENFQVQLGQSPLLSAYAKILFWFVPVIELIIALALSINSFRFWGLYGALVIMTLFTSYIYIILNFSSDIPCSCGGVLEKLGWTEHLIFNIIFMILAIIALWISVEKHYGNQPKRHKINKFFSVISLFPVTIMICGSLVWFLFQSSDYIINRENPFIRRFPTRPIQYVNQMDLKYNSYYIAGYGKGKIYLGNYTAPLYVLEIDTTLSSTKEHKIVIDLKKYSIHSLKLTINSPFFYLMDGSAPLIITGTTADWKGTVQKLDQPYFSKAIPMDSLNFVFRGLSSATRENVLGVFNIQNPSKLKLAYGLLQKQSKNDGIFDTDGHLTYSKELAKIIYVYAYKNQYIVADNYGKLNYRGKTIDTVNTPQIKIAHLNNGTQKTMAVPPLLVNGFAVAYKHLLFVDSHLRGQYEPEKVSKRVSTFDVYDLTKKSCLMSFYLPGIQRHKLHSFYITDHHIFIIINRQLLVYQINKNLKKELEKTIHSISQ</sequence>
<dbReference type="RefSeq" id="WP_187017041.1">
    <property type="nucleotide sequence ID" value="NZ_JACRUK010000003.1"/>
</dbReference>
<comment type="caution">
    <text evidence="7">The sequence shown here is derived from an EMBL/GenBank/DDBJ whole genome shotgun (WGS) entry which is preliminary data.</text>
</comment>
<proteinExistence type="predicted"/>
<keyword evidence="4 5" id="KW-0472">Membrane</keyword>
<accession>A0A923MXF4</accession>
<feature type="transmembrane region" description="Helical" evidence="5">
    <location>
        <begin position="76"/>
        <end position="100"/>
    </location>
</feature>
<feature type="transmembrane region" description="Helical" evidence="5">
    <location>
        <begin position="12"/>
        <end position="29"/>
    </location>
</feature>
<evidence type="ECO:0000259" key="6">
    <source>
        <dbReference type="Pfam" id="PF07291"/>
    </source>
</evidence>
<evidence type="ECO:0000256" key="4">
    <source>
        <dbReference type="ARBA" id="ARBA00023136"/>
    </source>
</evidence>
<reference evidence="7 8" key="1">
    <citation type="submission" date="2020-08" db="EMBL/GenBank/DDBJ databases">
        <title>Description of novel Flavobacterium F-392 isolate.</title>
        <authorList>
            <person name="Saticioglu I.B."/>
            <person name="Duman M."/>
            <person name="Altun S."/>
        </authorList>
    </citation>
    <scope>NUCLEOTIDE SEQUENCE [LARGE SCALE GENOMIC DNA]</scope>
    <source>
        <strain evidence="7 8">F-392</strain>
    </source>
</reference>
<keyword evidence="2 5" id="KW-0812">Transmembrane</keyword>
<dbReference type="GO" id="GO:0030416">
    <property type="term" value="P:methylamine metabolic process"/>
    <property type="evidence" value="ECO:0007669"/>
    <property type="project" value="InterPro"/>
</dbReference>
<feature type="transmembrane region" description="Helical" evidence="5">
    <location>
        <begin position="154"/>
        <end position="176"/>
    </location>
</feature>